<dbReference type="EMBL" id="PQXH01000095">
    <property type="protein sequence ID" value="TGO12053.1"/>
    <property type="molecule type" value="Genomic_DNA"/>
</dbReference>
<sequence length="65" mass="7253">MEVRVRFIPRGSISTAGGGEMPVVMTYQFLNFEFEGAMVCVLKNSSQEYHGPKCPTIAAPCHREF</sequence>
<name>A0A4Z1ENU5_9HELO</name>
<proteinExistence type="predicted"/>
<gene>
    <name evidence="1" type="ORF">BTUL_0095g00110</name>
</gene>
<evidence type="ECO:0000313" key="1">
    <source>
        <dbReference type="EMBL" id="TGO12053.1"/>
    </source>
</evidence>
<accession>A0A4Z1ENU5</accession>
<keyword evidence="2" id="KW-1185">Reference proteome</keyword>
<organism evidence="1 2">
    <name type="scientific">Botrytis tulipae</name>
    <dbReference type="NCBI Taxonomy" id="87230"/>
    <lineage>
        <taxon>Eukaryota</taxon>
        <taxon>Fungi</taxon>
        <taxon>Dikarya</taxon>
        <taxon>Ascomycota</taxon>
        <taxon>Pezizomycotina</taxon>
        <taxon>Leotiomycetes</taxon>
        <taxon>Helotiales</taxon>
        <taxon>Sclerotiniaceae</taxon>
        <taxon>Botrytis</taxon>
    </lineage>
</organism>
<protein>
    <submittedName>
        <fullName evidence="1">Uncharacterized protein</fullName>
    </submittedName>
</protein>
<comment type="caution">
    <text evidence="1">The sequence shown here is derived from an EMBL/GenBank/DDBJ whole genome shotgun (WGS) entry which is preliminary data.</text>
</comment>
<dbReference type="AlphaFoldDB" id="A0A4Z1ENU5"/>
<dbReference type="Proteomes" id="UP000297777">
    <property type="component" value="Unassembled WGS sequence"/>
</dbReference>
<reference evidence="1 2" key="1">
    <citation type="submission" date="2017-12" db="EMBL/GenBank/DDBJ databases">
        <title>Comparative genomics of Botrytis spp.</title>
        <authorList>
            <person name="Valero-Jimenez C.A."/>
            <person name="Tapia P."/>
            <person name="Veloso J."/>
            <person name="Silva-Moreno E."/>
            <person name="Staats M."/>
            <person name="Valdes J.H."/>
            <person name="Van Kan J.A.L."/>
        </authorList>
    </citation>
    <scope>NUCLEOTIDE SEQUENCE [LARGE SCALE GENOMIC DNA]</scope>
    <source>
        <strain evidence="1 2">Bt9001</strain>
    </source>
</reference>
<evidence type="ECO:0000313" key="2">
    <source>
        <dbReference type="Proteomes" id="UP000297777"/>
    </source>
</evidence>